<organism evidence="3 4">
    <name type="scientific">Trifolium subterraneum</name>
    <name type="common">Subterranean clover</name>
    <dbReference type="NCBI Taxonomy" id="3900"/>
    <lineage>
        <taxon>Eukaryota</taxon>
        <taxon>Viridiplantae</taxon>
        <taxon>Streptophyta</taxon>
        <taxon>Embryophyta</taxon>
        <taxon>Tracheophyta</taxon>
        <taxon>Spermatophyta</taxon>
        <taxon>Magnoliopsida</taxon>
        <taxon>eudicotyledons</taxon>
        <taxon>Gunneridae</taxon>
        <taxon>Pentapetalae</taxon>
        <taxon>rosids</taxon>
        <taxon>fabids</taxon>
        <taxon>Fabales</taxon>
        <taxon>Fabaceae</taxon>
        <taxon>Papilionoideae</taxon>
        <taxon>50 kb inversion clade</taxon>
        <taxon>NPAAA clade</taxon>
        <taxon>Hologalegina</taxon>
        <taxon>IRL clade</taxon>
        <taxon>Trifolieae</taxon>
        <taxon>Trifolium</taxon>
    </lineage>
</organism>
<dbReference type="EMBL" id="DF973836">
    <property type="protein sequence ID" value="GAU40973.1"/>
    <property type="molecule type" value="Genomic_DNA"/>
</dbReference>
<dbReference type="Proteomes" id="UP000242715">
    <property type="component" value="Unassembled WGS sequence"/>
</dbReference>
<dbReference type="GO" id="GO:0051087">
    <property type="term" value="F:protein-folding chaperone binding"/>
    <property type="evidence" value="ECO:0007669"/>
    <property type="project" value="TreeGrafter"/>
</dbReference>
<dbReference type="PANTHER" id="PTHR24078:SF574">
    <property type="entry name" value="CHAPERONE DNAJ C-TERMINAL DOMAIN-CONTAINING PROTEIN"/>
    <property type="match status" value="1"/>
</dbReference>
<dbReference type="OrthoDB" id="550424at2759"/>
<evidence type="ECO:0000256" key="2">
    <source>
        <dbReference type="SAM" id="MobiDB-lite"/>
    </source>
</evidence>
<feature type="region of interest" description="Disordered" evidence="2">
    <location>
        <begin position="1"/>
        <end position="105"/>
    </location>
</feature>
<feature type="compositionally biased region" description="Polar residues" evidence="2">
    <location>
        <begin position="93"/>
        <end position="104"/>
    </location>
</feature>
<feature type="compositionally biased region" description="Acidic residues" evidence="2">
    <location>
        <begin position="1"/>
        <end position="11"/>
    </location>
</feature>
<sequence>MDGDNSSDDEQMTSSRLGIRCCLGRPRSVGNSRSYSTPSTSRNSTTNIKRTDHARSKSMESFDNFKPTPSSSNSSRSLRMPPHMRSRNDSSRRSTPIMYSNSSGMLKPPPIEKNIECTLEELCYGCTKKIMITRDVLTDKGSGNLCCTACSTIEMVLGLPLRV</sequence>
<proteinExistence type="predicted"/>
<dbReference type="AlphaFoldDB" id="A0A2Z6NFZ9"/>
<keyword evidence="4" id="KW-1185">Reference proteome</keyword>
<dbReference type="InterPro" id="IPR051339">
    <property type="entry name" value="DnaJ_subfamily_B"/>
</dbReference>
<feature type="compositionally biased region" description="Low complexity" evidence="2">
    <location>
        <begin position="31"/>
        <end position="47"/>
    </location>
</feature>
<evidence type="ECO:0000313" key="4">
    <source>
        <dbReference type="Proteomes" id="UP000242715"/>
    </source>
</evidence>
<protein>
    <submittedName>
        <fullName evidence="3">Uncharacterized protein</fullName>
    </submittedName>
</protein>
<feature type="compositionally biased region" description="Basic and acidic residues" evidence="2">
    <location>
        <begin position="49"/>
        <end position="60"/>
    </location>
</feature>
<reference evidence="4" key="1">
    <citation type="journal article" date="2017" name="Front. Plant Sci.">
        <title>Climate Clever Clovers: New Paradigm to Reduce the Environmental Footprint of Ruminants by Breeding Low Methanogenic Forages Utilizing Haplotype Variation.</title>
        <authorList>
            <person name="Kaur P."/>
            <person name="Appels R."/>
            <person name="Bayer P.E."/>
            <person name="Keeble-Gagnere G."/>
            <person name="Wang J."/>
            <person name="Hirakawa H."/>
            <person name="Shirasawa K."/>
            <person name="Vercoe P."/>
            <person name="Stefanova K."/>
            <person name="Durmic Z."/>
            <person name="Nichols P."/>
            <person name="Revell C."/>
            <person name="Isobe S.N."/>
            <person name="Edwards D."/>
            <person name="Erskine W."/>
        </authorList>
    </citation>
    <scope>NUCLEOTIDE SEQUENCE [LARGE SCALE GENOMIC DNA]</scope>
    <source>
        <strain evidence="4">cv. Daliak</strain>
    </source>
</reference>
<keyword evidence="1" id="KW-0143">Chaperone</keyword>
<dbReference type="PANTHER" id="PTHR24078">
    <property type="entry name" value="DNAJ HOMOLOG SUBFAMILY C MEMBER"/>
    <property type="match status" value="1"/>
</dbReference>
<evidence type="ECO:0000256" key="1">
    <source>
        <dbReference type="ARBA" id="ARBA00023186"/>
    </source>
</evidence>
<dbReference type="Gene3D" id="2.60.260.20">
    <property type="entry name" value="Urease metallochaperone UreE, N-terminal domain"/>
    <property type="match status" value="1"/>
</dbReference>
<dbReference type="GO" id="GO:0051082">
    <property type="term" value="F:unfolded protein binding"/>
    <property type="evidence" value="ECO:0007669"/>
    <property type="project" value="TreeGrafter"/>
</dbReference>
<gene>
    <name evidence="3" type="ORF">TSUD_300520</name>
</gene>
<name>A0A2Z6NFZ9_TRISU</name>
<accession>A0A2Z6NFZ9</accession>
<dbReference type="GO" id="GO:0005829">
    <property type="term" value="C:cytosol"/>
    <property type="evidence" value="ECO:0007669"/>
    <property type="project" value="TreeGrafter"/>
</dbReference>
<evidence type="ECO:0000313" key="3">
    <source>
        <dbReference type="EMBL" id="GAU40973.1"/>
    </source>
</evidence>